<dbReference type="AlphaFoldDB" id="A0A370BSS0"/>
<dbReference type="VEuPathDB" id="FungiDB:M747DRAFT_74370"/>
<protein>
    <submittedName>
        <fullName evidence="1">Uncharacterized protein</fullName>
    </submittedName>
</protein>
<evidence type="ECO:0000313" key="1">
    <source>
        <dbReference type="EMBL" id="RDH18586.1"/>
    </source>
</evidence>
<gene>
    <name evidence="1" type="ORF">M747DRAFT_74370</name>
</gene>
<organism evidence="1 2">
    <name type="scientific">Aspergillus niger ATCC 13496</name>
    <dbReference type="NCBI Taxonomy" id="1353008"/>
    <lineage>
        <taxon>Eukaryota</taxon>
        <taxon>Fungi</taxon>
        <taxon>Dikarya</taxon>
        <taxon>Ascomycota</taxon>
        <taxon>Pezizomycotina</taxon>
        <taxon>Eurotiomycetes</taxon>
        <taxon>Eurotiomycetidae</taxon>
        <taxon>Eurotiales</taxon>
        <taxon>Aspergillaceae</taxon>
        <taxon>Aspergillus</taxon>
        <taxon>Aspergillus subgen. Circumdati</taxon>
    </lineage>
</organism>
<accession>A0A370BSS0</accession>
<reference evidence="1 2" key="1">
    <citation type="submission" date="2018-07" db="EMBL/GenBank/DDBJ databases">
        <title>Section-level genome sequencing of Aspergillus section Nigri to investigate inter- and intra-species variation.</title>
        <authorList>
            <consortium name="DOE Joint Genome Institute"/>
            <person name="Vesth T.C."/>
            <person name="Nybo J.L."/>
            <person name="Theobald S."/>
            <person name="Frisvad J.C."/>
            <person name="Larsen T.O."/>
            <person name="Nielsen K.F."/>
            <person name="Hoof J.B."/>
            <person name="Brandl J."/>
            <person name="Salamov A."/>
            <person name="Riley R."/>
            <person name="Gladden J.M."/>
            <person name="Phatale P."/>
            <person name="Nielsen M.T."/>
            <person name="Lyhne E.K."/>
            <person name="Kogle M.E."/>
            <person name="Strasser K."/>
            <person name="McDonnell E."/>
            <person name="Barry K."/>
            <person name="Clum A."/>
            <person name="Chen C."/>
            <person name="Nolan M."/>
            <person name="Sandor L."/>
            <person name="Kuo A."/>
            <person name="Lipzen A."/>
            <person name="Hainaut M."/>
            <person name="Drula E."/>
            <person name="Tsang A."/>
            <person name="Magnuson J.K."/>
            <person name="Henrissat B."/>
            <person name="Wiebenga A."/>
            <person name="Simmons B.A."/>
            <person name="Makela M.R."/>
            <person name="De vries R.P."/>
            <person name="Grigoriev I.V."/>
            <person name="Mortensen U.H."/>
            <person name="Baker S.E."/>
            <person name="Andersen M.R."/>
        </authorList>
    </citation>
    <scope>NUCLEOTIDE SEQUENCE [LARGE SCALE GENOMIC DNA]</scope>
    <source>
        <strain evidence="1 2">ATCC 13496</strain>
    </source>
</reference>
<sequence>MNAFNKFSLASDVISVLTFIAALFTSILAYYTLTVEADTEIKQLNSELAMAEEQFTPLLRWQVVAVPSGHPATELDRIHQDTIQLMKNIVESIRVDLKATKGRRLIRRLRWASQRGKVIGKFQQLSNQRVAVIQQHIEIEKALRYIPYPRREPTEDPRDH</sequence>
<evidence type="ECO:0000313" key="2">
    <source>
        <dbReference type="Proteomes" id="UP000253845"/>
    </source>
</evidence>
<dbReference type="Proteomes" id="UP000253845">
    <property type="component" value="Unassembled WGS sequence"/>
</dbReference>
<dbReference type="EMBL" id="KZ851923">
    <property type="protein sequence ID" value="RDH18586.1"/>
    <property type="molecule type" value="Genomic_DNA"/>
</dbReference>
<name>A0A370BSS0_ASPNG</name>
<proteinExistence type="predicted"/>